<keyword evidence="2" id="KW-0732">Signal</keyword>
<dbReference type="EMBL" id="CP036433">
    <property type="protein sequence ID" value="QDU95037.1"/>
    <property type="molecule type" value="Genomic_DNA"/>
</dbReference>
<dbReference type="RefSeq" id="WP_145053820.1">
    <property type="nucleotide sequence ID" value="NZ_CP036433.1"/>
</dbReference>
<accession>A0A518DT70</accession>
<evidence type="ECO:0000256" key="1">
    <source>
        <dbReference type="SAM" id="MobiDB-lite"/>
    </source>
</evidence>
<reference evidence="3 4" key="1">
    <citation type="submission" date="2019-02" db="EMBL/GenBank/DDBJ databases">
        <title>Deep-cultivation of Planctomycetes and their phenomic and genomic characterization uncovers novel biology.</title>
        <authorList>
            <person name="Wiegand S."/>
            <person name="Jogler M."/>
            <person name="Boedeker C."/>
            <person name="Pinto D."/>
            <person name="Vollmers J."/>
            <person name="Rivas-Marin E."/>
            <person name="Kohn T."/>
            <person name="Peeters S.H."/>
            <person name="Heuer A."/>
            <person name="Rast P."/>
            <person name="Oberbeckmann S."/>
            <person name="Bunk B."/>
            <person name="Jeske O."/>
            <person name="Meyerdierks A."/>
            <person name="Storesund J.E."/>
            <person name="Kallscheuer N."/>
            <person name="Luecker S."/>
            <person name="Lage O.M."/>
            <person name="Pohl T."/>
            <person name="Merkel B.J."/>
            <person name="Hornburger P."/>
            <person name="Mueller R.-W."/>
            <person name="Bruemmer F."/>
            <person name="Labrenz M."/>
            <person name="Spormann A.M."/>
            <person name="Op den Camp H."/>
            <person name="Overmann J."/>
            <person name="Amann R."/>
            <person name="Jetten M.S.M."/>
            <person name="Mascher T."/>
            <person name="Medema M.H."/>
            <person name="Devos D.P."/>
            <person name="Kaster A.-K."/>
            <person name="Ovreas L."/>
            <person name="Rohde M."/>
            <person name="Galperin M.Y."/>
            <person name="Jogler C."/>
        </authorList>
    </citation>
    <scope>NUCLEOTIDE SEQUENCE [LARGE SCALE GENOMIC DNA]</scope>
    <source>
        <strain evidence="3 4">Pla85_3_4</strain>
    </source>
</reference>
<organism evidence="3 4">
    <name type="scientific">Lignipirellula cremea</name>
    <dbReference type="NCBI Taxonomy" id="2528010"/>
    <lineage>
        <taxon>Bacteria</taxon>
        <taxon>Pseudomonadati</taxon>
        <taxon>Planctomycetota</taxon>
        <taxon>Planctomycetia</taxon>
        <taxon>Pirellulales</taxon>
        <taxon>Pirellulaceae</taxon>
        <taxon>Lignipirellula</taxon>
    </lineage>
</organism>
<evidence type="ECO:0000313" key="4">
    <source>
        <dbReference type="Proteomes" id="UP000317648"/>
    </source>
</evidence>
<feature type="chain" id="PRO_5021971678" evidence="2">
    <location>
        <begin position="27"/>
        <end position="217"/>
    </location>
</feature>
<dbReference type="AlphaFoldDB" id="A0A518DT70"/>
<dbReference type="OrthoDB" id="282809at2"/>
<name>A0A518DT70_9BACT</name>
<proteinExistence type="predicted"/>
<feature type="region of interest" description="Disordered" evidence="1">
    <location>
        <begin position="36"/>
        <end position="70"/>
    </location>
</feature>
<evidence type="ECO:0000313" key="3">
    <source>
        <dbReference type="EMBL" id="QDU95037.1"/>
    </source>
</evidence>
<gene>
    <name evidence="3" type="ORF">Pla8534_28480</name>
</gene>
<feature type="signal peptide" evidence="2">
    <location>
        <begin position="1"/>
        <end position="26"/>
    </location>
</feature>
<protein>
    <submittedName>
        <fullName evidence="3">Uncharacterized protein</fullName>
    </submittedName>
</protein>
<sequence length="217" mass="23953" precursor="true">MLRTFPRRTVLAAVFSSFLWCAPGMCQDAAPAPPTLDPIVSDSDGSLEVGNSSAAPDTLEGTAASDAAPLPQMMPRPTPELFYNYYAQPWMGGVPAAMYVSPLPVPEHVGHTYYTYQPFLPHEWMYPHYRDYYNYHTMYQGNGIGYDSYNKTSISWSRGKFRPTTPRYFLNGKAPHKQYRHTGYGLPGAGGEGGYGEGAYGYSSGHAHGQAYCPPQP</sequence>
<evidence type="ECO:0000256" key="2">
    <source>
        <dbReference type="SAM" id="SignalP"/>
    </source>
</evidence>
<dbReference type="Proteomes" id="UP000317648">
    <property type="component" value="Chromosome"/>
</dbReference>
<dbReference type="KEGG" id="lcre:Pla8534_28480"/>
<keyword evidence="4" id="KW-1185">Reference proteome</keyword>